<dbReference type="OrthoDB" id="346064at2157"/>
<feature type="compositionally biased region" description="Polar residues" evidence="1">
    <location>
        <begin position="1"/>
        <end position="10"/>
    </location>
</feature>
<keyword evidence="3" id="KW-1185">Reference proteome</keyword>
<evidence type="ECO:0000256" key="1">
    <source>
        <dbReference type="SAM" id="MobiDB-lite"/>
    </source>
</evidence>
<evidence type="ECO:0000313" key="2">
    <source>
        <dbReference type="EMBL" id="SDY32218.1"/>
    </source>
</evidence>
<dbReference type="AlphaFoldDB" id="A0A1H3IYH3"/>
<reference evidence="3" key="1">
    <citation type="submission" date="2016-10" db="EMBL/GenBank/DDBJ databases">
        <authorList>
            <person name="Varghese N."/>
            <person name="Submissions S."/>
        </authorList>
    </citation>
    <scope>NUCLEOTIDE SEQUENCE [LARGE SCALE GENOMIC DNA]</scope>
    <source>
        <strain evidence="3">CGMCC 1.10118</strain>
    </source>
</reference>
<name>A0A1H3IYH3_9EURY</name>
<accession>A0A1H3IYH3</accession>
<gene>
    <name evidence="2" type="ORF">SAMN04487946_11144</name>
</gene>
<feature type="region of interest" description="Disordered" evidence="1">
    <location>
        <begin position="1"/>
        <end position="21"/>
    </location>
</feature>
<sequence length="171" mass="19007">MEPPDTTSENQDTDENADPAAKPTYISIQPACPVCQNSKFESTEEGVPNNFDTHYVHVRCARCKTQLTLEYRAIDVFWHGGFDGQHSAVSQDLLTPIQNEYVDEASYGILPDSDLLSSLDWPLTCDCGENLTGNELVSDPTVLPDHDVDYDDPDCETILFRCVNCDTIVTV</sequence>
<dbReference type="EMBL" id="FNPB01000011">
    <property type="protein sequence ID" value="SDY32218.1"/>
    <property type="molecule type" value="Genomic_DNA"/>
</dbReference>
<proteinExistence type="predicted"/>
<organism evidence="2 3">
    <name type="scientific">Halobellus clavatus</name>
    <dbReference type="NCBI Taxonomy" id="660517"/>
    <lineage>
        <taxon>Archaea</taxon>
        <taxon>Methanobacteriati</taxon>
        <taxon>Methanobacteriota</taxon>
        <taxon>Stenosarchaea group</taxon>
        <taxon>Halobacteria</taxon>
        <taxon>Halobacteriales</taxon>
        <taxon>Haloferacaceae</taxon>
        <taxon>Halobellus</taxon>
    </lineage>
</organism>
<protein>
    <submittedName>
        <fullName evidence="2">Uncharacterized protein</fullName>
    </submittedName>
</protein>
<evidence type="ECO:0000313" key="3">
    <source>
        <dbReference type="Proteomes" id="UP000199170"/>
    </source>
</evidence>
<dbReference type="Proteomes" id="UP000199170">
    <property type="component" value="Unassembled WGS sequence"/>
</dbReference>
<dbReference type="STRING" id="660517.SAMN04487946_11144"/>
<dbReference type="RefSeq" id="WP_139175799.1">
    <property type="nucleotide sequence ID" value="NZ_FNPB01000011.1"/>
</dbReference>